<protein>
    <recommendedName>
        <fullName evidence="10">GntR family transcriptional regulator</fullName>
    </recommendedName>
</protein>
<sequence length="134" mass="14190">MLNALHNDALGKLILRLALGIMILLHGINKLINPESLSWIGDTLAANGLPTVLAYGVLLGEVIAPLMVILGWNARIGGLLIAGNMLVAIYLAHMNQLFTLGDSGGWALELQGMFLFGAVALMFLGSGRMAIKPD</sequence>
<evidence type="ECO:0000256" key="3">
    <source>
        <dbReference type="ARBA" id="ARBA00022475"/>
    </source>
</evidence>
<organism evidence="8 9">
    <name type="scientific">Halomonas huangheensis</name>
    <dbReference type="NCBI Taxonomy" id="1178482"/>
    <lineage>
        <taxon>Bacteria</taxon>
        <taxon>Pseudomonadati</taxon>
        <taxon>Pseudomonadota</taxon>
        <taxon>Gammaproteobacteria</taxon>
        <taxon>Oceanospirillales</taxon>
        <taxon>Halomonadaceae</taxon>
        <taxon>Halomonas</taxon>
    </lineage>
</organism>
<feature type="transmembrane region" description="Helical" evidence="7">
    <location>
        <begin position="52"/>
        <end position="72"/>
    </location>
</feature>
<gene>
    <name evidence="8" type="ORF">BJB45_10230</name>
</gene>
<evidence type="ECO:0000313" key="8">
    <source>
        <dbReference type="EMBL" id="ERL52335.1"/>
    </source>
</evidence>
<evidence type="ECO:0000256" key="4">
    <source>
        <dbReference type="ARBA" id="ARBA00022692"/>
    </source>
</evidence>
<evidence type="ECO:0000256" key="5">
    <source>
        <dbReference type="ARBA" id="ARBA00022989"/>
    </source>
</evidence>
<feature type="transmembrane region" description="Helical" evidence="7">
    <location>
        <begin position="79"/>
        <end position="98"/>
    </location>
</feature>
<dbReference type="OrthoDB" id="280866at2"/>
<feature type="transmembrane region" description="Helical" evidence="7">
    <location>
        <begin position="110"/>
        <end position="131"/>
    </location>
</feature>
<keyword evidence="9" id="KW-1185">Reference proteome</keyword>
<proteinExistence type="inferred from homology"/>
<evidence type="ECO:0000256" key="7">
    <source>
        <dbReference type="SAM" id="Phobius"/>
    </source>
</evidence>
<accession>W1NBQ5</accession>
<dbReference type="Pfam" id="PF07681">
    <property type="entry name" value="DoxX"/>
    <property type="match status" value="1"/>
</dbReference>
<dbReference type="Proteomes" id="UP000019113">
    <property type="component" value="Unassembled WGS sequence"/>
</dbReference>
<evidence type="ECO:0000313" key="9">
    <source>
        <dbReference type="Proteomes" id="UP000019113"/>
    </source>
</evidence>
<feature type="transmembrane region" description="Helical" evidence="7">
    <location>
        <begin position="13"/>
        <end position="32"/>
    </location>
</feature>
<dbReference type="GO" id="GO:0005886">
    <property type="term" value="C:plasma membrane"/>
    <property type="evidence" value="ECO:0007669"/>
    <property type="project" value="UniProtKB-SubCell"/>
</dbReference>
<reference evidence="8 9" key="1">
    <citation type="submission" date="2013-08" db="EMBL/GenBank/DDBJ databases">
        <title>draft genome of Halomonas huanghegensis, strain BJGMM-B45T.</title>
        <authorList>
            <person name="Miao C."/>
            <person name="Wan Y."/>
            <person name="Jin W."/>
        </authorList>
    </citation>
    <scope>NUCLEOTIDE SEQUENCE [LARGE SCALE GENOMIC DNA]</scope>
    <source>
        <strain evidence="8 9">BJGMM-B45</strain>
    </source>
</reference>
<comment type="subcellular location">
    <subcellularLocation>
        <location evidence="1">Cell membrane</location>
        <topology evidence="1">Multi-pass membrane protein</topology>
    </subcellularLocation>
</comment>
<keyword evidence="5 7" id="KW-1133">Transmembrane helix</keyword>
<keyword evidence="3" id="KW-1003">Cell membrane</keyword>
<dbReference type="RefSeq" id="WP_021818167.1">
    <property type="nucleotide sequence ID" value="NZ_AVBC01000019.1"/>
</dbReference>
<dbReference type="PANTHER" id="PTHR33452">
    <property type="entry name" value="OXIDOREDUCTASE CATD-RELATED"/>
    <property type="match status" value="1"/>
</dbReference>
<comment type="caution">
    <text evidence="8">The sequence shown here is derived from an EMBL/GenBank/DDBJ whole genome shotgun (WGS) entry which is preliminary data.</text>
</comment>
<dbReference type="KEGG" id="hhu:AR456_16800"/>
<comment type="similarity">
    <text evidence="2">Belongs to the DoxX family.</text>
</comment>
<dbReference type="EMBL" id="AVBC01000019">
    <property type="protein sequence ID" value="ERL52335.1"/>
    <property type="molecule type" value="Genomic_DNA"/>
</dbReference>
<evidence type="ECO:0008006" key="10">
    <source>
        <dbReference type="Google" id="ProtNLM"/>
    </source>
</evidence>
<keyword evidence="4 7" id="KW-0812">Transmembrane</keyword>
<dbReference type="PATRIC" id="fig|1178482.3.peg.1206"/>
<evidence type="ECO:0000256" key="6">
    <source>
        <dbReference type="ARBA" id="ARBA00023136"/>
    </source>
</evidence>
<dbReference type="eggNOG" id="COG2259">
    <property type="taxonomic scope" value="Bacteria"/>
</dbReference>
<dbReference type="AlphaFoldDB" id="W1NBQ5"/>
<keyword evidence="6 7" id="KW-0472">Membrane</keyword>
<evidence type="ECO:0000256" key="2">
    <source>
        <dbReference type="ARBA" id="ARBA00006679"/>
    </source>
</evidence>
<dbReference type="STRING" id="1178482.AR456_16800"/>
<evidence type="ECO:0000256" key="1">
    <source>
        <dbReference type="ARBA" id="ARBA00004651"/>
    </source>
</evidence>
<dbReference type="InterPro" id="IPR051907">
    <property type="entry name" value="DoxX-like_oxidoreductase"/>
</dbReference>
<name>W1NBQ5_9GAMM</name>
<dbReference type="InterPro" id="IPR032808">
    <property type="entry name" value="DoxX"/>
</dbReference>
<dbReference type="PANTHER" id="PTHR33452:SF1">
    <property type="entry name" value="INNER MEMBRANE PROTEIN YPHA-RELATED"/>
    <property type="match status" value="1"/>
</dbReference>